<feature type="domain" description="IPT/TIG" evidence="6">
    <location>
        <begin position="198"/>
        <end position="285"/>
    </location>
</feature>
<evidence type="ECO:0000256" key="1">
    <source>
        <dbReference type="ARBA" id="ARBA00022670"/>
    </source>
</evidence>
<dbReference type="Pfam" id="PF18962">
    <property type="entry name" value="Por_Secre_tail"/>
    <property type="match status" value="1"/>
</dbReference>
<dbReference type="CDD" id="cd00102">
    <property type="entry name" value="IPT"/>
    <property type="match status" value="1"/>
</dbReference>
<keyword evidence="1" id="KW-0645">Protease</keyword>
<dbReference type="RefSeq" id="WP_226186657.1">
    <property type="nucleotide sequence ID" value="NZ_JAJADQ010000007.1"/>
</dbReference>
<evidence type="ECO:0000259" key="6">
    <source>
        <dbReference type="Pfam" id="PF01833"/>
    </source>
</evidence>
<dbReference type="Gene3D" id="2.60.40.10">
    <property type="entry name" value="Immunoglobulins"/>
    <property type="match status" value="1"/>
</dbReference>
<feature type="domain" description="Secretion system C-terminal sorting" evidence="7">
    <location>
        <begin position="608"/>
        <end position="673"/>
    </location>
</feature>
<organism evidence="8 9">
    <name type="scientific">Hymenobacter nitidus</name>
    <dbReference type="NCBI Taxonomy" id="2880929"/>
    <lineage>
        <taxon>Bacteria</taxon>
        <taxon>Pseudomonadati</taxon>
        <taxon>Bacteroidota</taxon>
        <taxon>Cytophagia</taxon>
        <taxon>Cytophagales</taxon>
        <taxon>Hymenobacteraceae</taxon>
        <taxon>Hymenobacter</taxon>
    </lineage>
</organism>
<feature type="domain" description="Peptidase M10 metallopeptidase" evidence="5">
    <location>
        <begin position="416"/>
        <end position="484"/>
    </location>
</feature>
<dbReference type="Pfam" id="PF00413">
    <property type="entry name" value="Peptidase_M10"/>
    <property type="match status" value="1"/>
</dbReference>
<name>A0ABS8AE29_9BACT</name>
<dbReference type="InterPro" id="IPR001818">
    <property type="entry name" value="Pept_M10_metallopeptidase"/>
</dbReference>
<dbReference type="InterPro" id="IPR013783">
    <property type="entry name" value="Ig-like_fold"/>
</dbReference>
<keyword evidence="2" id="KW-0479">Metal-binding</keyword>
<keyword evidence="4" id="KW-0862">Zinc</keyword>
<dbReference type="SUPFAM" id="SSF81296">
    <property type="entry name" value="E set domains"/>
    <property type="match status" value="1"/>
</dbReference>
<dbReference type="InterPro" id="IPR014756">
    <property type="entry name" value="Ig_E-set"/>
</dbReference>
<dbReference type="EMBL" id="JAJADQ010000007">
    <property type="protein sequence ID" value="MCB2378678.1"/>
    <property type="molecule type" value="Genomic_DNA"/>
</dbReference>
<comment type="caution">
    <text evidence="8">The sequence shown here is derived from an EMBL/GenBank/DDBJ whole genome shotgun (WGS) entry which is preliminary data.</text>
</comment>
<dbReference type="InterPro" id="IPR002909">
    <property type="entry name" value="IPT_dom"/>
</dbReference>
<evidence type="ECO:0000313" key="8">
    <source>
        <dbReference type="EMBL" id="MCB2378678.1"/>
    </source>
</evidence>
<dbReference type="NCBIfam" id="TIGR04183">
    <property type="entry name" value="Por_Secre_tail"/>
    <property type="match status" value="1"/>
</dbReference>
<dbReference type="SUPFAM" id="SSF55486">
    <property type="entry name" value="Metalloproteases ('zincins'), catalytic domain"/>
    <property type="match status" value="1"/>
</dbReference>
<keyword evidence="3" id="KW-0378">Hydrolase</keyword>
<evidence type="ECO:0000313" key="9">
    <source>
        <dbReference type="Proteomes" id="UP001165297"/>
    </source>
</evidence>
<gene>
    <name evidence="8" type="ORF">LGH70_13840</name>
</gene>
<dbReference type="Pfam" id="PF01833">
    <property type="entry name" value="TIG"/>
    <property type="match status" value="1"/>
</dbReference>
<dbReference type="Gene3D" id="3.40.390.10">
    <property type="entry name" value="Collagenase (Catalytic Domain)"/>
    <property type="match status" value="1"/>
</dbReference>
<sequence length="688" mass="73586">MLILSGLAPANSAAQGAEPDTHCLLVPLPAAERARQAGLVVEGEVLDARSFWDAERRHIYTAHQIRVYSLLKGTLPAQLTILTEGGQVDLTEQVMTNTLRLQPGDQGIFFLAPASFAGTAAGATWTPFASEQGFIRYQLSDASAAEPFRRYPLIGPGFYAELSRTLGQARRELQPNVALQKAQLRRTEPVVAAKGQAPVVSSLAPTTVAAGTGAVLTISGSGFGNERGTGSVAFRNADDGGATFVEAQPTDYVSWTDTQIRVRVPSYSTTGSPAGSGTVRVTTGATLQTISTAFLTVPFAASNVLVQGTQTIVRPNHINQNGVGGYTFRFEPNFVNNAAAAESFRRALRTGWRCQTGVNWIVGATRTTTTTGSDGENSVGFDAGAELPANVLGRTTSFYTGCTGPDGKISFHVREIDMQFDDVTAWQFGPGFPSTAQFDFESVALHELGHAQQLGHVNTATAVLYYGVGRGRSNRALNVNDRAGGRFVVRNRSFVPAGCGPAPMLPAPLTRVTASYLSGTGAEVTWTTQDECLLSNFLVERAADTTAWQPVATVAAGAATNSYRIIDPQPLAGISYYRLRLRRPDGVIDNAAPLLVRDNTVGEQVLQIYPNPVDGSQLRFLYTGNSDGNLSVYLYDVLGRGCQAVGVDTRTGFNVRSIDVSQLRAGWYMLRWRDPAGRTGTVPFVKVN</sequence>
<protein>
    <submittedName>
        <fullName evidence="8">T9SS type A sorting domain-containing protein</fullName>
    </submittedName>
</protein>
<dbReference type="Proteomes" id="UP001165297">
    <property type="component" value="Unassembled WGS sequence"/>
</dbReference>
<dbReference type="InterPro" id="IPR026444">
    <property type="entry name" value="Secre_tail"/>
</dbReference>
<dbReference type="InterPro" id="IPR024079">
    <property type="entry name" value="MetalloPept_cat_dom_sf"/>
</dbReference>
<accession>A0ABS8AE29</accession>
<evidence type="ECO:0000256" key="2">
    <source>
        <dbReference type="ARBA" id="ARBA00022723"/>
    </source>
</evidence>
<proteinExistence type="predicted"/>
<evidence type="ECO:0000259" key="5">
    <source>
        <dbReference type="Pfam" id="PF00413"/>
    </source>
</evidence>
<evidence type="ECO:0000256" key="4">
    <source>
        <dbReference type="ARBA" id="ARBA00022833"/>
    </source>
</evidence>
<keyword evidence="9" id="KW-1185">Reference proteome</keyword>
<reference evidence="8" key="1">
    <citation type="submission" date="2021-10" db="EMBL/GenBank/DDBJ databases">
        <authorList>
            <person name="Dean J.D."/>
            <person name="Kim M.K."/>
            <person name="Newey C.N."/>
            <person name="Stoker T.S."/>
            <person name="Thompson D.W."/>
            <person name="Grose J.H."/>
        </authorList>
    </citation>
    <scope>NUCLEOTIDE SEQUENCE</scope>
    <source>
        <strain evidence="8">BT635</strain>
    </source>
</reference>
<evidence type="ECO:0000256" key="3">
    <source>
        <dbReference type="ARBA" id="ARBA00022801"/>
    </source>
</evidence>
<evidence type="ECO:0000259" key="7">
    <source>
        <dbReference type="Pfam" id="PF18962"/>
    </source>
</evidence>